<feature type="domain" description="SWIM-type" evidence="3">
    <location>
        <begin position="145"/>
        <end position="182"/>
    </location>
</feature>
<dbReference type="GO" id="GO:0008270">
    <property type="term" value="F:zinc ion binding"/>
    <property type="evidence" value="ECO:0007669"/>
    <property type="project" value="UniProtKB-KW"/>
</dbReference>
<comment type="caution">
    <text evidence="4">The sequence shown here is derived from an EMBL/GenBank/DDBJ whole genome shotgun (WGS) entry which is preliminary data.</text>
</comment>
<dbReference type="InterPro" id="IPR007527">
    <property type="entry name" value="Znf_SWIM"/>
</dbReference>
<proteinExistence type="predicted"/>
<dbReference type="EMBL" id="CAUJNA010000412">
    <property type="protein sequence ID" value="CAJ1376638.1"/>
    <property type="molecule type" value="Genomic_DNA"/>
</dbReference>
<sequence length="220" mass="24919">MWAASPLEGERTCKPGTLLAPPGCLATPAPTSPDDWMLGKRSKVVRRRRFTYAPIGIIVKKARVRRLQTVKKAEEKDDAGRVTRRYLCMGMQKPVQVPEGTLKKMLLIVQAHDVKTCQQKLIAQGIITPESQFKLGEYRKLFEKSCLLLHLPQQSGRLFCSCPLFQWTGHCCHMYAASKILGCKKYSLLPLPRAAEVRSETEEDSLEPQKKPKRRRVSTT</sequence>
<evidence type="ECO:0000313" key="5">
    <source>
        <dbReference type="Proteomes" id="UP001178507"/>
    </source>
</evidence>
<keyword evidence="1" id="KW-0479">Metal-binding</keyword>
<evidence type="ECO:0000259" key="3">
    <source>
        <dbReference type="PROSITE" id="PS50966"/>
    </source>
</evidence>
<name>A0AA36HYT5_9DINO</name>
<keyword evidence="1" id="KW-0862">Zinc</keyword>
<accession>A0AA36HYT5</accession>
<gene>
    <name evidence="4" type="ORF">EVOR1521_LOCUS5654</name>
</gene>
<reference evidence="4" key="1">
    <citation type="submission" date="2023-08" db="EMBL/GenBank/DDBJ databases">
        <authorList>
            <person name="Chen Y."/>
            <person name="Shah S."/>
            <person name="Dougan E. K."/>
            <person name="Thang M."/>
            <person name="Chan C."/>
        </authorList>
    </citation>
    <scope>NUCLEOTIDE SEQUENCE</scope>
</reference>
<dbReference type="Proteomes" id="UP001178507">
    <property type="component" value="Unassembled WGS sequence"/>
</dbReference>
<keyword evidence="1" id="KW-0863">Zinc-finger</keyword>
<keyword evidence="5" id="KW-1185">Reference proteome</keyword>
<feature type="region of interest" description="Disordered" evidence="2">
    <location>
        <begin position="196"/>
        <end position="220"/>
    </location>
</feature>
<dbReference type="AlphaFoldDB" id="A0AA36HYT5"/>
<feature type="compositionally biased region" description="Basic residues" evidence="2">
    <location>
        <begin position="211"/>
        <end position="220"/>
    </location>
</feature>
<protein>
    <recommendedName>
        <fullName evidence="3">SWIM-type domain-containing protein</fullName>
    </recommendedName>
</protein>
<evidence type="ECO:0000256" key="2">
    <source>
        <dbReference type="SAM" id="MobiDB-lite"/>
    </source>
</evidence>
<evidence type="ECO:0000313" key="4">
    <source>
        <dbReference type="EMBL" id="CAJ1376638.1"/>
    </source>
</evidence>
<dbReference type="PROSITE" id="PS50966">
    <property type="entry name" value="ZF_SWIM"/>
    <property type="match status" value="1"/>
</dbReference>
<evidence type="ECO:0000256" key="1">
    <source>
        <dbReference type="PROSITE-ProRule" id="PRU00325"/>
    </source>
</evidence>
<organism evidence="4 5">
    <name type="scientific">Effrenium voratum</name>
    <dbReference type="NCBI Taxonomy" id="2562239"/>
    <lineage>
        <taxon>Eukaryota</taxon>
        <taxon>Sar</taxon>
        <taxon>Alveolata</taxon>
        <taxon>Dinophyceae</taxon>
        <taxon>Suessiales</taxon>
        <taxon>Symbiodiniaceae</taxon>
        <taxon>Effrenium</taxon>
    </lineage>
</organism>